<feature type="region of interest" description="Disordered" evidence="1">
    <location>
        <begin position="1"/>
        <end position="63"/>
    </location>
</feature>
<evidence type="ECO:0000313" key="2">
    <source>
        <dbReference type="EMBL" id="CAI4217737.1"/>
    </source>
</evidence>
<feature type="region of interest" description="Disordered" evidence="1">
    <location>
        <begin position="201"/>
        <end position="224"/>
    </location>
</feature>
<evidence type="ECO:0000313" key="3">
    <source>
        <dbReference type="Proteomes" id="UP000838763"/>
    </source>
</evidence>
<feature type="compositionally biased region" description="Basic and acidic residues" evidence="1">
    <location>
        <begin position="48"/>
        <end position="63"/>
    </location>
</feature>
<reference evidence="2" key="1">
    <citation type="submission" date="2022-11" db="EMBL/GenBank/DDBJ databases">
        <authorList>
            <person name="Scott C."/>
            <person name="Bruce N."/>
        </authorList>
    </citation>
    <scope>NUCLEOTIDE SEQUENCE</scope>
</reference>
<name>A0A9P1MDW1_9PEZI</name>
<dbReference type="EMBL" id="CALLCH030000016">
    <property type="protein sequence ID" value="CAI4217737.1"/>
    <property type="molecule type" value="Genomic_DNA"/>
</dbReference>
<feature type="compositionally biased region" description="Basic and acidic residues" evidence="1">
    <location>
        <begin position="122"/>
        <end position="144"/>
    </location>
</feature>
<feature type="compositionally biased region" description="Polar residues" evidence="1">
    <location>
        <begin position="169"/>
        <end position="178"/>
    </location>
</feature>
<keyword evidence="3" id="KW-1185">Reference proteome</keyword>
<feature type="compositionally biased region" description="Basic and acidic residues" evidence="1">
    <location>
        <begin position="1"/>
        <end position="14"/>
    </location>
</feature>
<proteinExistence type="predicted"/>
<comment type="caution">
    <text evidence="2">The sequence shown here is derived from an EMBL/GenBank/DDBJ whole genome shotgun (WGS) entry which is preliminary data.</text>
</comment>
<dbReference type="Proteomes" id="UP000838763">
    <property type="component" value="Unassembled WGS sequence"/>
</dbReference>
<protein>
    <submittedName>
        <fullName evidence="2">Uncharacterized protein</fullName>
    </submittedName>
</protein>
<evidence type="ECO:0000256" key="1">
    <source>
        <dbReference type="SAM" id="MobiDB-lite"/>
    </source>
</evidence>
<gene>
    <name evidence="2" type="ORF">PPNO1_LOCUS7340</name>
</gene>
<feature type="compositionally biased region" description="Basic and acidic residues" evidence="1">
    <location>
        <begin position="27"/>
        <end position="40"/>
    </location>
</feature>
<feature type="region of interest" description="Disordered" evidence="1">
    <location>
        <begin position="80"/>
        <end position="189"/>
    </location>
</feature>
<feature type="compositionally biased region" description="Basic residues" evidence="1">
    <location>
        <begin position="15"/>
        <end position="26"/>
    </location>
</feature>
<accession>A0A9P1MDW1</accession>
<sequence>MLGRGARDASDPLHRPRRQSLLHARSRRDLSIQYARERTQRRPSHTFLDIEERKRGRQRVDRQHHCPAVYQAQRAKITLTAPSEDGNDIRSIKDMSGADGPAQAKKRNKNHPTKRYNRRAKKTEIKQRKKAERAAEGVESRKNQFLDPSDALRVAPKRRATTPEVASDDASSSEQMISTDKHSKSPSGHIAEADAKFKASGANIESKKPAPMTQDDRGSLPKKSSLRNVLSFRFRHSPTATENSSEQDGVRLKSAPVAIEMQTLAPASRATASSIKKVPNAEPAKKANI</sequence>
<dbReference type="AlphaFoldDB" id="A0A9P1MDW1"/>
<organism evidence="2 3">
    <name type="scientific">Parascedosporium putredinis</name>
    <dbReference type="NCBI Taxonomy" id="1442378"/>
    <lineage>
        <taxon>Eukaryota</taxon>
        <taxon>Fungi</taxon>
        <taxon>Dikarya</taxon>
        <taxon>Ascomycota</taxon>
        <taxon>Pezizomycotina</taxon>
        <taxon>Sordariomycetes</taxon>
        <taxon>Hypocreomycetidae</taxon>
        <taxon>Microascales</taxon>
        <taxon>Microascaceae</taxon>
        <taxon>Parascedosporium</taxon>
    </lineage>
</organism>
<feature type="region of interest" description="Disordered" evidence="1">
    <location>
        <begin position="265"/>
        <end position="289"/>
    </location>
</feature>
<feature type="compositionally biased region" description="Basic residues" evidence="1">
    <location>
        <begin position="104"/>
        <end position="121"/>
    </location>
</feature>